<name>A0A101KVG3_RHILI</name>
<reference evidence="1 2" key="1">
    <citation type="submission" date="2015-12" db="EMBL/GenBank/DDBJ databases">
        <title>Draft genome sequence of Mesorhizobium sp. UFLA 01-765, a multitolerant efficient symbiont and plant-growth promoting strain isolated from Zn-mining soil using Leucaena leucocephala as a trap plant.</title>
        <authorList>
            <person name="Rangel W.M."/>
            <person name="Thijs S."/>
            <person name="Longatti S.M."/>
            <person name="Moreira F.M."/>
            <person name="Weyens N."/>
            <person name="Vangronsveld J."/>
            <person name="Van Hamme J.D."/>
            <person name="Bottos E.M."/>
            <person name="Rineau F."/>
        </authorList>
    </citation>
    <scope>NUCLEOTIDE SEQUENCE [LARGE SCALE GENOMIC DNA]</scope>
    <source>
        <strain evidence="1 2">UFLA 01-765</strain>
    </source>
</reference>
<dbReference type="Proteomes" id="UP000053176">
    <property type="component" value="Unassembled WGS sequence"/>
</dbReference>
<evidence type="ECO:0000313" key="2">
    <source>
        <dbReference type="Proteomes" id="UP000053176"/>
    </source>
</evidence>
<comment type="caution">
    <text evidence="1">The sequence shown here is derived from an EMBL/GenBank/DDBJ whole genome shotgun (WGS) entry which is preliminary data.</text>
</comment>
<accession>A0A101KVG3</accession>
<dbReference type="AlphaFoldDB" id="A0A101KVG3"/>
<sequence>MGLSLEQFAELLSLFVAIPDGKPLRTFPGIALLPVAIPDGNRRALFLELRRELPATSQEMAGTPL</sequence>
<protein>
    <submittedName>
        <fullName evidence="1">Uncharacterized protein</fullName>
    </submittedName>
</protein>
<gene>
    <name evidence="1" type="ORF">AU467_15065</name>
</gene>
<dbReference type="EMBL" id="LPWA01000068">
    <property type="protein sequence ID" value="KUM27718.1"/>
    <property type="molecule type" value="Genomic_DNA"/>
</dbReference>
<evidence type="ECO:0000313" key="1">
    <source>
        <dbReference type="EMBL" id="KUM27718.1"/>
    </source>
</evidence>
<proteinExistence type="predicted"/>
<organism evidence="1 2">
    <name type="scientific">Rhizobium loti</name>
    <name type="common">Mesorhizobium loti</name>
    <dbReference type="NCBI Taxonomy" id="381"/>
    <lineage>
        <taxon>Bacteria</taxon>
        <taxon>Pseudomonadati</taxon>
        <taxon>Pseudomonadota</taxon>
        <taxon>Alphaproteobacteria</taxon>
        <taxon>Hyphomicrobiales</taxon>
        <taxon>Phyllobacteriaceae</taxon>
        <taxon>Mesorhizobium</taxon>
    </lineage>
</organism>